<reference evidence="1 2" key="1">
    <citation type="submission" date="2016-11" db="EMBL/GenBank/DDBJ databases">
        <authorList>
            <person name="Jaros S."/>
            <person name="Januszkiewicz K."/>
            <person name="Wedrychowicz H."/>
        </authorList>
    </citation>
    <scope>NUCLEOTIDE SEQUENCE [LARGE SCALE GENOMIC DNA]</scope>
    <source>
        <strain evidence="1 2">DSM 24787</strain>
    </source>
</reference>
<gene>
    <name evidence="1" type="ORF">SAMN04488055_3849</name>
</gene>
<keyword evidence="2" id="KW-1185">Reference proteome</keyword>
<dbReference type="RefSeq" id="WP_143197520.1">
    <property type="nucleotide sequence ID" value="NZ_FSRA01000002.1"/>
</dbReference>
<dbReference type="EMBL" id="FSRA01000002">
    <property type="protein sequence ID" value="SIO41848.1"/>
    <property type="molecule type" value="Genomic_DNA"/>
</dbReference>
<evidence type="ECO:0008006" key="3">
    <source>
        <dbReference type="Google" id="ProtNLM"/>
    </source>
</evidence>
<dbReference type="AlphaFoldDB" id="A0A1N6JBW9"/>
<evidence type="ECO:0000313" key="2">
    <source>
        <dbReference type="Proteomes" id="UP000185003"/>
    </source>
</evidence>
<protein>
    <recommendedName>
        <fullName evidence="3">Zinc-dependent metalloproteinase lipoprotein, BF0631 family</fullName>
    </recommendedName>
</protein>
<name>A0A1N6JBW9_9BACT</name>
<sequence length="424" mass="46983">MNKLLIGLICLLALAQAGCEKDGFAYKLYEPTIDDVDSIYLSATDKMMIADGQATLNFIVEAYRTVRLPSGKDSLEFIDYRKLPSGSLKIIEERSGREVGLSYSTTTIPFDTVKFHAEIGGTKSATKPVALRAKPADPAKVYVDVIFHVWELNTTHSSYDVSSYQPVKLEQLKEGIAYMNSVINNQVGKSPNGAKANIEFRLATKNQAGQTLPEPGFNRIIYSDNVKVNPLATIFNVSDFIAFINTNKATMIWNPKQYLNVQVIPSGANNSMGTVYPAKQLAPQPGQQAILGVTGTAVNDDDFILDYANACVGLPRTMLFPGIERKIELFRFIGTFYGLYTPSYSASRLYSDLCYDTRKFDGQDKRNSYSFALKVGLDNEKYVADNAMDDSRYPTLLNSITADQVARMRAVMARCPGRMNAKNQ</sequence>
<dbReference type="STRING" id="536979.SAMN04488055_3849"/>
<dbReference type="Gene3D" id="3.40.390.10">
    <property type="entry name" value="Collagenase (Catalytic Domain)"/>
    <property type="match status" value="1"/>
</dbReference>
<dbReference type="GO" id="GO:0008237">
    <property type="term" value="F:metallopeptidase activity"/>
    <property type="evidence" value="ECO:0007669"/>
    <property type="project" value="InterPro"/>
</dbReference>
<accession>A0A1N6JBW9</accession>
<proteinExistence type="predicted"/>
<evidence type="ECO:0000313" key="1">
    <source>
        <dbReference type="EMBL" id="SIO41848.1"/>
    </source>
</evidence>
<dbReference type="InterPro" id="IPR024079">
    <property type="entry name" value="MetalloPept_cat_dom_sf"/>
</dbReference>
<organism evidence="1 2">
    <name type="scientific">Chitinophaga niabensis</name>
    <dbReference type="NCBI Taxonomy" id="536979"/>
    <lineage>
        <taxon>Bacteria</taxon>
        <taxon>Pseudomonadati</taxon>
        <taxon>Bacteroidota</taxon>
        <taxon>Chitinophagia</taxon>
        <taxon>Chitinophagales</taxon>
        <taxon>Chitinophagaceae</taxon>
        <taxon>Chitinophaga</taxon>
    </lineage>
</organism>
<dbReference type="Proteomes" id="UP000185003">
    <property type="component" value="Unassembled WGS sequence"/>
</dbReference>
<dbReference type="OrthoDB" id="1095174at2"/>